<gene>
    <name evidence="9" type="primary">ZC2HC1A</name>
    <name evidence="9" type="ORF">HDU87_006634</name>
</gene>
<reference evidence="9" key="1">
    <citation type="submission" date="2020-05" db="EMBL/GenBank/DDBJ databases">
        <title>Phylogenomic resolution of chytrid fungi.</title>
        <authorList>
            <person name="Stajich J.E."/>
            <person name="Amses K."/>
            <person name="Simmons R."/>
            <person name="Seto K."/>
            <person name="Myers J."/>
            <person name="Bonds A."/>
            <person name="Quandt C.A."/>
            <person name="Barry K."/>
            <person name="Liu P."/>
            <person name="Grigoriev I."/>
            <person name="Longcore J.E."/>
            <person name="James T.Y."/>
        </authorList>
    </citation>
    <scope>NUCLEOTIDE SEQUENCE</scope>
    <source>
        <strain evidence="9">JEL0379</strain>
    </source>
</reference>
<organism evidence="9 10">
    <name type="scientific">Geranomyces variabilis</name>
    <dbReference type="NCBI Taxonomy" id="109894"/>
    <lineage>
        <taxon>Eukaryota</taxon>
        <taxon>Fungi</taxon>
        <taxon>Fungi incertae sedis</taxon>
        <taxon>Chytridiomycota</taxon>
        <taxon>Chytridiomycota incertae sedis</taxon>
        <taxon>Chytridiomycetes</taxon>
        <taxon>Spizellomycetales</taxon>
        <taxon>Powellomycetaceae</taxon>
        <taxon>Geranomyces</taxon>
    </lineage>
</organism>
<dbReference type="InterPro" id="IPR026319">
    <property type="entry name" value="ZC2HC1A/B-like"/>
</dbReference>
<feature type="region of interest" description="Disordered" evidence="6">
    <location>
        <begin position="206"/>
        <end position="261"/>
    </location>
</feature>
<dbReference type="PROSITE" id="PS52027">
    <property type="entry name" value="ZF_C2HC_C3H"/>
    <property type="match status" value="1"/>
</dbReference>
<proteinExistence type="predicted"/>
<keyword evidence="10" id="KW-1185">Reference proteome</keyword>
<evidence type="ECO:0000256" key="3">
    <source>
        <dbReference type="ARBA" id="ARBA00022771"/>
    </source>
</evidence>
<keyword evidence="1" id="KW-0479">Metal-binding</keyword>
<dbReference type="InterPro" id="IPR013087">
    <property type="entry name" value="Znf_C2H2_type"/>
</dbReference>
<feature type="region of interest" description="Disordered" evidence="6">
    <location>
        <begin position="317"/>
        <end position="344"/>
    </location>
</feature>
<name>A0AAD5XK64_9FUNG</name>
<keyword evidence="2" id="KW-0677">Repeat</keyword>
<evidence type="ECO:0000313" key="10">
    <source>
        <dbReference type="Proteomes" id="UP001212152"/>
    </source>
</evidence>
<keyword evidence="4" id="KW-0862">Zinc</keyword>
<feature type="compositionally biased region" description="Low complexity" evidence="6">
    <location>
        <begin position="220"/>
        <end position="240"/>
    </location>
</feature>
<dbReference type="InterPro" id="IPR049899">
    <property type="entry name" value="Znf_C2HC_C3H"/>
</dbReference>
<evidence type="ECO:0000256" key="1">
    <source>
        <dbReference type="ARBA" id="ARBA00022723"/>
    </source>
</evidence>
<feature type="region of interest" description="Disordered" evidence="6">
    <location>
        <begin position="1"/>
        <end position="36"/>
    </location>
</feature>
<dbReference type="Proteomes" id="UP001212152">
    <property type="component" value="Unassembled WGS sequence"/>
</dbReference>
<dbReference type="PROSITE" id="PS50157">
    <property type="entry name" value="ZINC_FINGER_C2H2_2"/>
    <property type="match status" value="1"/>
</dbReference>
<evidence type="ECO:0000256" key="5">
    <source>
        <dbReference type="PROSITE-ProRule" id="PRU00042"/>
    </source>
</evidence>
<feature type="domain" description="C2HC/C3H-type" evidence="8">
    <location>
        <begin position="392"/>
        <end position="421"/>
    </location>
</feature>
<dbReference type="Pfam" id="PF13913">
    <property type="entry name" value="zf-C2HC_2"/>
    <property type="match status" value="2"/>
</dbReference>
<dbReference type="EMBL" id="JADGJQ010000059">
    <property type="protein sequence ID" value="KAJ3174842.1"/>
    <property type="molecule type" value="Genomic_DNA"/>
</dbReference>
<evidence type="ECO:0000256" key="2">
    <source>
        <dbReference type="ARBA" id="ARBA00022737"/>
    </source>
</evidence>
<keyword evidence="3 5" id="KW-0863">Zinc-finger</keyword>
<feature type="compositionally biased region" description="Low complexity" evidence="6">
    <location>
        <begin position="326"/>
        <end position="338"/>
    </location>
</feature>
<evidence type="ECO:0000256" key="6">
    <source>
        <dbReference type="SAM" id="MobiDB-lite"/>
    </source>
</evidence>
<dbReference type="Gene3D" id="3.30.160.60">
    <property type="entry name" value="Classic Zinc Finger"/>
    <property type="match status" value="1"/>
</dbReference>
<feature type="domain" description="C2H2-type" evidence="7">
    <location>
        <begin position="261"/>
        <end position="289"/>
    </location>
</feature>
<evidence type="ECO:0000259" key="7">
    <source>
        <dbReference type="PROSITE" id="PS50157"/>
    </source>
</evidence>
<protein>
    <submittedName>
        <fullName evidence="9">Zinc finger C2HC domain-containing protein 1A</fullName>
    </submittedName>
</protein>
<comment type="caution">
    <text evidence="9">The sequence shown here is derived from an EMBL/GenBank/DDBJ whole genome shotgun (WGS) entry which is preliminary data.</text>
</comment>
<accession>A0AAD5XK64</accession>
<sequence length="464" mass="50910">MYSKASLPAHQRSCLRKSVRTGDRTNRNGPAFSAAADGRGTYYPCSSCMENIPQQKLSDHHRTCRGIERSATATDARHAVTTTTRYPTDSSRVRAQLDRAVELNRLNQAAQRRSTAVEWGGGGEYTPHHHQLNISRAAEAAEHAAAAVVLPASSRFVPKKTVLSQPAGVAALSHASSAIALVDEPEAYADEEFEVHHEVVEDEFPWQDAASSPPPPPQPAVYSAPAVAPKKQRQQVVQPQWDDGTFDPAEQPPVADTDDRHPCPTCGRKFLELDRLDKHAIACSKMQKPRKVFDIIKARVKGTELEQYASKIRENAMTDEHHGRSKTATKTSTTTNNTLHDSTPIKARPANWRVKHDKFIQMVRAARQPAGSSGSAGGGGGAAHVLSEPDPDFVQCEYCTRRFQKDTAARHIPFCKESQQKKLYRTTATRPVAGAAAGGALSREEMVKKRVAYKPPTPRTKPKQ</sequence>
<dbReference type="PANTHER" id="PTHR13555:SF36">
    <property type="entry name" value="ZINC FINGER C2HC DOMAIN-CONTAINING PROTEIN 1B"/>
    <property type="match status" value="1"/>
</dbReference>
<evidence type="ECO:0000256" key="4">
    <source>
        <dbReference type="ARBA" id="ARBA00022833"/>
    </source>
</evidence>
<evidence type="ECO:0000259" key="8">
    <source>
        <dbReference type="PROSITE" id="PS52027"/>
    </source>
</evidence>
<dbReference type="AlphaFoldDB" id="A0AAD5XK64"/>
<dbReference type="GO" id="GO:0008270">
    <property type="term" value="F:zinc ion binding"/>
    <property type="evidence" value="ECO:0007669"/>
    <property type="project" value="UniProtKB-KW"/>
</dbReference>
<evidence type="ECO:0000313" key="9">
    <source>
        <dbReference type="EMBL" id="KAJ3174842.1"/>
    </source>
</evidence>
<dbReference type="PANTHER" id="PTHR13555">
    <property type="entry name" value="C2H2 ZINC FINGER CGI-62-RELATED"/>
    <property type="match status" value="1"/>
</dbReference>